<evidence type="ECO:0000313" key="2">
    <source>
        <dbReference type="Proteomes" id="UP000290289"/>
    </source>
</evidence>
<accession>A0A498KPL6</accession>
<keyword evidence="2" id="KW-1185">Reference proteome</keyword>
<organism evidence="1 2">
    <name type="scientific">Malus domestica</name>
    <name type="common">Apple</name>
    <name type="synonym">Pyrus malus</name>
    <dbReference type="NCBI Taxonomy" id="3750"/>
    <lineage>
        <taxon>Eukaryota</taxon>
        <taxon>Viridiplantae</taxon>
        <taxon>Streptophyta</taxon>
        <taxon>Embryophyta</taxon>
        <taxon>Tracheophyta</taxon>
        <taxon>Spermatophyta</taxon>
        <taxon>Magnoliopsida</taxon>
        <taxon>eudicotyledons</taxon>
        <taxon>Gunneridae</taxon>
        <taxon>Pentapetalae</taxon>
        <taxon>rosids</taxon>
        <taxon>fabids</taxon>
        <taxon>Rosales</taxon>
        <taxon>Rosaceae</taxon>
        <taxon>Amygdaloideae</taxon>
        <taxon>Maleae</taxon>
        <taxon>Malus</taxon>
    </lineage>
</organism>
<reference evidence="1 2" key="1">
    <citation type="submission" date="2018-10" db="EMBL/GenBank/DDBJ databases">
        <title>A high-quality apple genome assembly.</title>
        <authorList>
            <person name="Hu J."/>
        </authorList>
    </citation>
    <scope>NUCLEOTIDE SEQUENCE [LARGE SCALE GENOMIC DNA]</scope>
    <source>
        <strain evidence="2">cv. HFTH1</strain>
        <tissue evidence="1">Young leaf</tissue>
    </source>
</reference>
<dbReference type="Proteomes" id="UP000290289">
    <property type="component" value="Chromosome 1"/>
</dbReference>
<protein>
    <submittedName>
        <fullName evidence="1">Uncharacterized protein</fullName>
    </submittedName>
</protein>
<proteinExistence type="predicted"/>
<dbReference type="STRING" id="3750.A0A498KPL6"/>
<comment type="caution">
    <text evidence="1">The sequence shown here is derived from an EMBL/GenBank/DDBJ whole genome shotgun (WGS) entry which is preliminary data.</text>
</comment>
<evidence type="ECO:0000313" key="1">
    <source>
        <dbReference type="EMBL" id="RXI07662.1"/>
    </source>
</evidence>
<sequence length="128" mass="14615">MPKLMRRMLKRKIHPAEHDVKVDKSDGQKQPGAVELVTKVKSDASESVSLLQIQVIRCGLIKSKSCLVLLLVSIEIWPETSLPGNDLYFGDCYNHYMKDNQNDPTLALNKEYDIVAQFLDKDWHLTFA</sequence>
<gene>
    <name evidence="1" type="ORF">DVH24_005435</name>
</gene>
<name>A0A498KPL6_MALDO</name>
<dbReference type="EMBL" id="RDQH01000327">
    <property type="protein sequence ID" value="RXI07662.1"/>
    <property type="molecule type" value="Genomic_DNA"/>
</dbReference>
<dbReference type="AlphaFoldDB" id="A0A498KPL6"/>